<reference evidence="3" key="1">
    <citation type="submission" date="2023-07" db="EMBL/GenBank/DDBJ databases">
        <title>30 novel species of actinomycetes from the DSMZ collection.</title>
        <authorList>
            <person name="Nouioui I."/>
        </authorList>
    </citation>
    <scope>NUCLEOTIDE SEQUENCE [LARGE SCALE GENOMIC DNA]</scope>
    <source>
        <strain evidence="3">DSM 44938</strain>
    </source>
</reference>
<accession>A0ABU2MPF1</accession>
<organism evidence="2 3">
    <name type="scientific">Streptomyces litchfieldiae</name>
    <dbReference type="NCBI Taxonomy" id="3075543"/>
    <lineage>
        <taxon>Bacteria</taxon>
        <taxon>Bacillati</taxon>
        <taxon>Actinomycetota</taxon>
        <taxon>Actinomycetes</taxon>
        <taxon>Kitasatosporales</taxon>
        <taxon>Streptomycetaceae</taxon>
        <taxon>Streptomyces</taxon>
    </lineage>
</organism>
<dbReference type="EMBL" id="JAVREL010000006">
    <property type="protein sequence ID" value="MDT0343506.1"/>
    <property type="molecule type" value="Genomic_DNA"/>
</dbReference>
<sequence length="43" mass="4765">MDYSEAEVNAIRGEWLDNCVSLRRVPVDEGLLRGNESGTTGRV</sequence>
<evidence type="ECO:0000259" key="1">
    <source>
        <dbReference type="Pfam" id="PF09860"/>
    </source>
</evidence>
<dbReference type="InterPro" id="IPR018656">
    <property type="entry name" value="DUF2087"/>
</dbReference>
<evidence type="ECO:0000313" key="3">
    <source>
        <dbReference type="Proteomes" id="UP001183246"/>
    </source>
</evidence>
<keyword evidence="3" id="KW-1185">Reference proteome</keyword>
<dbReference type="RefSeq" id="WP_311704644.1">
    <property type="nucleotide sequence ID" value="NZ_JAVREL010000006.1"/>
</dbReference>
<dbReference type="Pfam" id="PF09860">
    <property type="entry name" value="DUF2087"/>
    <property type="match status" value="1"/>
</dbReference>
<dbReference type="Proteomes" id="UP001183246">
    <property type="component" value="Unassembled WGS sequence"/>
</dbReference>
<comment type="caution">
    <text evidence="2">The sequence shown here is derived from an EMBL/GenBank/DDBJ whole genome shotgun (WGS) entry which is preliminary data.</text>
</comment>
<gene>
    <name evidence="2" type="ORF">RM590_12900</name>
</gene>
<protein>
    <submittedName>
        <fullName evidence="2">DUF2087 domain-containing protein</fullName>
    </submittedName>
</protein>
<evidence type="ECO:0000313" key="2">
    <source>
        <dbReference type="EMBL" id="MDT0343506.1"/>
    </source>
</evidence>
<feature type="domain" description="DUF2087" evidence="1">
    <location>
        <begin position="2"/>
        <end position="35"/>
    </location>
</feature>
<name>A0ABU2MPF1_9ACTN</name>
<proteinExistence type="predicted"/>